<dbReference type="AlphaFoldDB" id="A0A8T4HD11"/>
<dbReference type="Pfam" id="PF14109">
    <property type="entry name" value="GldH_lipo"/>
    <property type="match status" value="1"/>
</dbReference>
<dbReference type="InterPro" id="IPR020018">
    <property type="entry name" value="Motility-assoc_lipoprot_GldH"/>
</dbReference>
<comment type="caution">
    <text evidence="2">The sequence shown here is derived from an EMBL/GenBank/DDBJ whole genome shotgun (WGS) entry which is preliminary data.</text>
</comment>
<evidence type="ECO:0000313" key="2">
    <source>
        <dbReference type="EMBL" id="MBP3944185.1"/>
    </source>
</evidence>
<dbReference type="RefSeq" id="WP_353547691.1">
    <property type="nucleotide sequence ID" value="NZ_JAGKSB010000014.1"/>
</dbReference>
<dbReference type="PROSITE" id="PS51257">
    <property type="entry name" value="PROKAR_LIPOPROTEIN"/>
    <property type="match status" value="1"/>
</dbReference>
<sequence>MKIYHALCSLLLLTLGTACDNDHTTLLDKNESITNRAWLTTDTKSFTIAIKDPSKSYRIYLNLRHTALFPYSNIHLKLKQVNPDKQENSLNTEIKLADKDGRWIGKSAGSLYAQQQLIYEDYRFPSQGIYTFSVQQLMHDNPLKEVVDVGLTLKINP</sequence>
<proteinExistence type="predicted"/>
<gene>
    <name evidence="2" type="ORF">J5U18_11580</name>
</gene>
<evidence type="ECO:0000313" key="3">
    <source>
        <dbReference type="Proteomes" id="UP000679691"/>
    </source>
</evidence>
<organism evidence="2 3">
    <name type="scientific">Rhinopithecimicrobium faecis</name>
    <dbReference type="NCBI Taxonomy" id="2820698"/>
    <lineage>
        <taxon>Bacteria</taxon>
        <taxon>Pseudomonadati</taxon>
        <taxon>Bacteroidota</taxon>
        <taxon>Sphingobacteriia</taxon>
        <taxon>Sphingobacteriales</taxon>
        <taxon>Sphingobacteriaceae</taxon>
        <taxon>Rhinopithecimicrobium</taxon>
    </lineage>
</organism>
<keyword evidence="3" id="KW-1185">Reference proteome</keyword>
<protein>
    <submittedName>
        <fullName evidence="2">Gliding motility lipoprotein GldH</fullName>
    </submittedName>
</protein>
<dbReference type="NCBIfam" id="TIGR03511">
    <property type="entry name" value="GldH_lipo"/>
    <property type="match status" value="1"/>
</dbReference>
<accession>A0A8T4HD11</accession>
<dbReference type="Proteomes" id="UP000679691">
    <property type="component" value="Unassembled WGS sequence"/>
</dbReference>
<feature type="chain" id="PRO_5035790893" evidence="1">
    <location>
        <begin position="21"/>
        <end position="157"/>
    </location>
</feature>
<reference evidence="2" key="1">
    <citation type="submission" date="2021-03" db="EMBL/GenBank/DDBJ databases">
        <authorList>
            <person name="Lu T."/>
            <person name="Wang Q."/>
            <person name="Han X."/>
        </authorList>
    </citation>
    <scope>NUCLEOTIDE SEQUENCE</scope>
    <source>
        <strain evidence="2">WQ 2009</strain>
    </source>
</reference>
<keyword evidence="1" id="KW-0732">Signal</keyword>
<feature type="signal peptide" evidence="1">
    <location>
        <begin position="1"/>
        <end position="20"/>
    </location>
</feature>
<dbReference type="EMBL" id="JAGKSB010000014">
    <property type="protein sequence ID" value="MBP3944185.1"/>
    <property type="molecule type" value="Genomic_DNA"/>
</dbReference>
<keyword evidence="2" id="KW-0449">Lipoprotein</keyword>
<name>A0A8T4HD11_9SPHI</name>
<evidence type="ECO:0000256" key="1">
    <source>
        <dbReference type="SAM" id="SignalP"/>
    </source>
</evidence>